<comment type="caution">
    <text evidence="1">The sequence shown here is derived from an EMBL/GenBank/DDBJ whole genome shotgun (WGS) entry which is preliminary data.</text>
</comment>
<sequence>MDKKILLVEDMEEKANAIIAYLKKAFPDIEVVRRESYNSSQKEIYEHHKDYFVILLDMSMHTFDRSKEESGGEPEPVAGRKILNGMYLRDIGTKVIVVTMYGSHEGKKLLTFVNDLKEEYPDNYSDYVFFSFQKNDWKEKLKQQILHLL</sequence>
<dbReference type="Proteomes" id="UP000442105">
    <property type="component" value="Unassembled WGS sequence"/>
</dbReference>
<evidence type="ECO:0000313" key="1">
    <source>
        <dbReference type="EMBL" id="MQN13995.1"/>
    </source>
</evidence>
<dbReference type="EMBL" id="VZCW01000369">
    <property type="protein sequence ID" value="MQN13995.1"/>
    <property type="molecule type" value="Genomic_DNA"/>
</dbReference>
<gene>
    <name evidence="1" type="ORF">F7D95_14610</name>
</gene>
<reference evidence="2" key="1">
    <citation type="submission" date="2019-09" db="EMBL/GenBank/DDBJ databases">
        <title>Distinct polysaccharide growth profiles of human intestinal Prevotella copri isolates.</title>
        <authorList>
            <person name="Fehlner-Peach H."/>
            <person name="Magnabosco C."/>
            <person name="Raghavan V."/>
            <person name="Scher J.U."/>
            <person name="Tett A."/>
            <person name="Cox L.M."/>
            <person name="Gottsegen C."/>
            <person name="Watters A."/>
            <person name="Wiltshire- Gordon J.D."/>
            <person name="Segata N."/>
            <person name="Bonneau R."/>
            <person name="Littman D.R."/>
        </authorList>
    </citation>
    <scope>NUCLEOTIDE SEQUENCE [LARGE SCALE GENOMIC DNA]</scope>
    <source>
        <strain evidence="2">iAQ1179</strain>
    </source>
</reference>
<dbReference type="AlphaFoldDB" id="A0AA90UHR2"/>
<name>A0AA90UHR2_9BACT</name>
<protein>
    <submittedName>
        <fullName evidence="1">Response regulator</fullName>
    </submittedName>
</protein>
<organism evidence="1 2">
    <name type="scientific">Segatella copri</name>
    <dbReference type="NCBI Taxonomy" id="165179"/>
    <lineage>
        <taxon>Bacteria</taxon>
        <taxon>Pseudomonadati</taxon>
        <taxon>Bacteroidota</taxon>
        <taxon>Bacteroidia</taxon>
        <taxon>Bacteroidales</taxon>
        <taxon>Prevotellaceae</taxon>
        <taxon>Segatella</taxon>
    </lineage>
</organism>
<dbReference type="Gene3D" id="3.40.50.2300">
    <property type="match status" value="1"/>
</dbReference>
<evidence type="ECO:0000313" key="2">
    <source>
        <dbReference type="Proteomes" id="UP000442105"/>
    </source>
</evidence>
<dbReference type="RefSeq" id="WP_153129396.1">
    <property type="nucleotide sequence ID" value="NZ_VZCW01000369.1"/>
</dbReference>
<accession>A0AA90UHR2</accession>
<proteinExistence type="predicted"/>